<name>A0A816ULT3_BRANA</name>
<dbReference type="EMBL" id="HG994372">
    <property type="protein sequence ID" value="CAF2112775.1"/>
    <property type="molecule type" value="Genomic_DNA"/>
</dbReference>
<accession>A0A816ULT3</accession>
<gene>
    <name evidence="1" type="ORF">DARMORV10_C08P33780.1</name>
</gene>
<reference evidence="1" key="1">
    <citation type="submission" date="2021-01" db="EMBL/GenBank/DDBJ databases">
        <authorList>
            <consortium name="Genoscope - CEA"/>
            <person name="William W."/>
        </authorList>
    </citation>
    <scope>NUCLEOTIDE SEQUENCE</scope>
</reference>
<proteinExistence type="predicted"/>
<sequence>MDPFFVEVQHYPPFRGCELCFAALLVRANLNLSIETEKDRDREQHEMSLILNRCKVGK</sequence>
<organism evidence="1">
    <name type="scientific">Brassica napus</name>
    <name type="common">Rape</name>
    <dbReference type="NCBI Taxonomy" id="3708"/>
    <lineage>
        <taxon>Eukaryota</taxon>
        <taxon>Viridiplantae</taxon>
        <taxon>Streptophyta</taxon>
        <taxon>Embryophyta</taxon>
        <taxon>Tracheophyta</taxon>
        <taxon>Spermatophyta</taxon>
        <taxon>Magnoliopsida</taxon>
        <taxon>eudicotyledons</taxon>
        <taxon>Gunneridae</taxon>
        <taxon>Pentapetalae</taxon>
        <taxon>rosids</taxon>
        <taxon>malvids</taxon>
        <taxon>Brassicales</taxon>
        <taxon>Brassicaceae</taxon>
        <taxon>Brassiceae</taxon>
        <taxon>Brassica</taxon>
    </lineage>
</organism>
<dbReference type="Proteomes" id="UP001295469">
    <property type="component" value="Chromosome C08"/>
</dbReference>
<dbReference type="AlphaFoldDB" id="A0A816ULT3"/>
<protein>
    <submittedName>
        <fullName evidence="1">(rape) hypothetical protein</fullName>
    </submittedName>
</protein>
<evidence type="ECO:0000313" key="1">
    <source>
        <dbReference type="EMBL" id="CAF2112775.1"/>
    </source>
</evidence>